<dbReference type="Pfam" id="PF00378">
    <property type="entry name" value="ECH_1"/>
    <property type="match status" value="1"/>
</dbReference>
<keyword evidence="4" id="KW-0812">Transmembrane</keyword>
<comment type="subcellular location">
    <subcellularLocation>
        <location evidence="1">Peroxisome</location>
    </subcellularLocation>
</comment>
<keyword evidence="2" id="KW-0576">Peroxisome</keyword>
<keyword evidence="3" id="KW-0413">Isomerase</keyword>
<reference evidence="6" key="1">
    <citation type="journal article" date="2023" name="Commun. Biol.">
        <title>Genome analysis of Parmales, the sister group of diatoms, reveals the evolutionary specialization of diatoms from phago-mixotrophs to photoautotrophs.</title>
        <authorList>
            <person name="Ban H."/>
            <person name="Sato S."/>
            <person name="Yoshikawa S."/>
            <person name="Yamada K."/>
            <person name="Nakamura Y."/>
            <person name="Ichinomiya M."/>
            <person name="Sato N."/>
            <person name="Blanc-Mathieu R."/>
            <person name="Endo H."/>
            <person name="Kuwata A."/>
            <person name="Ogata H."/>
        </authorList>
    </citation>
    <scope>NUCLEOTIDE SEQUENCE [LARGE SCALE GENOMIC DNA]</scope>
    <source>
        <strain evidence="6">NIES 3701</strain>
    </source>
</reference>
<dbReference type="InterPro" id="IPR001753">
    <property type="entry name" value="Enoyl-CoA_hydra/iso"/>
</dbReference>
<evidence type="ECO:0000256" key="3">
    <source>
        <dbReference type="ARBA" id="ARBA00023235"/>
    </source>
</evidence>
<keyword evidence="4" id="KW-0472">Membrane</keyword>
<evidence type="ECO:0000256" key="1">
    <source>
        <dbReference type="ARBA" id="ARBA00004275"/>
    </source>
</evidence>
<proteinExistence type="predicted"/>
<dbReference type="PANTHER" id="PTHR43684:SF1">
    <property type="entry name" value="ENOYL-COA DELTA ISOMERASE 2"/>
    <property type="match status" value="1"/>
</dbReference>
<comment type="caution">
    <text evidence="5">The sequence shown here is derived from an EMBL/GenBank/DDBJ whole genome shotgun (WGS) entry which is preliminary data.</text>
</comment>
<evidence type="ECO:0000313" key="5">
    <source>
        <dbReference type="EMBL" id="GMH98111.1"/>
    </source>
</evidence>
<name>A0A9W7BV91_9STRA</name>
<dbReference type="InterPro" id="IPR029045">
    <property type="entry name" value="ClpP/crotonase-like_dom_sf"/>
</dbReference>
<dbReference type="OrthoDB" id="409763at2759"/>
<dbReference type="EMBL" id="BRXY01000508">
    <property type="protein sequence ID" value="GMH98111.1"/>
    <property type="molecule type" value="Genomic_DNA"/>
</dbReference>
<sequence length="259" mass="29061">MSSPSSLKTFPGITLSLPSPTILLITLTSPPTNSFTTSLYSSLTSSFHYALTLPITCVLLTSSGPYFSTGVDFHDQFTNYSEKTVKNFMLTFINFTLPIIAVVQGPAIGIGCTMLFHCDMVFAVEKRGSKDNYFMTPFVKWCLAPEFCSSVVLGRRGGLKAEMLLFGERVSVRRMRDLGMVKSSPDYTAENIVGEAVKYVEEKLTGHVHSRESAEGYVRLTRLRRNVDWKLEEVMENEFEEIRRRVARGDVEDAVMSKM</sequence>
<evidence type="ECO:0000256" key="2">
    <source>
        <dbReference type="ARBA" id="ARBA00023140"/>
    </source>
</evidence>
<evidence type="ECO:0000256" key="4">
    <source>
        <dbReference type="SAM" id="Phobius"/>
    </source>
</evidence>
<keyword evidence="6" id="KW-1185">Reference proteome</keyword>
<dbReference type="Proteomes" id="UP001165085">
    <property type="component" value="Unassembled WGS sequence"/>
</dbReference>
<accession>A0A9W7BV91</accession>
<dbReference type="SUPFAM" id="SSF52096">
    <property type="entry name" value="ClpP/crotonase"/>
    <property type="match status" value="1"/>
</dbReference>
<evidence type="ECO:0000313" key="6">
    <source>
        <dbReference type="Proteomes" id="UP001165085"/>
    </source>
</evidence>
<feature type="transmembrane region" description="Helical" evidence="4">
    <location>
        <begin position="47"/>
        <end position="67"/>
    </location>
</feature>
<dbReference type="CDD" id="cd06558">
    <property type="entry name" value="crotonase-like"/>
    <property type="match status" value="1"/>
</dbReference>
<dbReference type="GO" id="GO:0005777">
    <property type="term" value="C:peroxisome"/>
    <property type="evidence" value="ECO:0007669"/>
    <property type="project" value="UniProtKB-SubCell"/>
</dbReference>
<dbReference type="Gene3D" id="3.90.226.10">
    <property type="entry name" value="2-enoyl-CoA Hydratase, Chain A, domain 1"/>
    <property type="match status" value="1"/>
</dbReference>
<gene>
    <name evidence="5" type="ORF">TrST_g10783</name>
</gene>
<dbReference type="AlphaFoldDB" id="A0A9W7BV91"/>
<protein>
    <submittedName>
        <fullName evidence="5">Uncharacterized protein</fullName>
    </submittedName>
</protein>
<feature type="transmembrane region" description="Helical" evidence="4">
    <location>
        <begin position="88"/>
        <end position="116"/>
    </location>
</feature>
<dbReference type="GO" id="GO:0004165">
    <property type="term" value="F:delta(3)-delta(2)-enoyl-CoA isomerase activity"/>
    <property type="evidence" value="ECO:0007669"/>
    <property type="project" value="UniProtKB-ARBA"/>
</dbReference>
<organism evidence="5 6">
    <name type="scientific">Triparma strigata</name>
    <dbReference type="NCBI Taxonomy" id="1606541"/>
    <lineage>
        <taxon>Eukaryota</taxon>
        <taxon>Sar</taxon>
        <taxon>Stramenopiles</taxon>
        <taxon>Ochrophyta</taxon>
        <taxon>Bolidophyceae</taxon>
        <taxon>Parmales</taxon>
        <taxon>Triparmaceae</taxon>
        <taxon>Triparma</taxon>
    </lineage>
</organism>
<keyword evidence="4" id="KW-1133">Transmembrane helix</keyword>
<dbReference type="InterPro" id="IPR051053">
    <property type="entry name" value="ECH/Chromodomain_protein"/>
</dbReference>
<dbReference type="PANTHER" id="PTHR43684">
    <property type="match status" value="1"/>
</dbReference>